<dbReference type="AlphaFoldDB" id="A0A0B7GX82"/>
<dbReference type="PANTHER" id="PTHR31435:SF10">
    <property type="entry name" value="BSR4717 PROTEIN"/>
    <property type="match status" value="1"/>
</dbReference>
<dbReference type="Pfam" id="PF14542">
    <property type="entry name" value="Acetyltransf_CG"/>
    <property type="match status" value="1"/>
</dbReference>
<evidence type="ECO:0000313" key="2">
    <source>
        <dbReference type="EMBL" id="CEM61266.1"/>
    </source>
</evidence>
<dbReference type="OrthoDB" id="9793389at2"/>
<dbReference type="InterPro" id="IPR045057">
    <property type="entry name" value="Gcn5-rel_NAT"/>
</dbReference>
<dbReference type="InterPro" id="IPR016181">
    <property type="entry name" value="Acyl_CoA_acyltransferase"/>
</dbReference>
<evidence type="ECO:0000313" key="5">
    <source>
        <dbReference type="Proteomes" id="UP000323594"/>
    </source>
</evidence>
<dbReference type="Proteomes" id="UP000323594">
    <property type="component" value="Chromosome"/>
</dbReference>
<reference evidence="3 5" key="3">
    <citation type="submission" date="2019-08" db="EMBL/GenBank/DDBJ databases">
        <authorList>
            <person name="Kuhnert P."/>
        </authorList>
    </citation>
    <scope>NUCLEOTIDE SEQUENCE [LARGE SCALE GENOMIC DNA]</scope>
    <source>
        <strain evidence="3 5">B36.5</strain>
    </source>
</reference>
<accession>A0A0B7GX82</accession>
<dbReference type="InterPro" id="IPR031165">
    <property type="entry name" value="GNAT_YJDJ"/>
</dbReference>
<dbReference type="PANTHER" id="PTHR31435">
    <property type="entry name" value="PROTEIN NATD1"/>
    <property type="match status" value="1"/>
</dbReference>
<proteinExistence type="predicted"/>
<reference evidence="2" key="2">
    <citation type="submission" date="2015-01" db="EMBL/GenBank/DDBJ databases">
        <authorList>
            <person name="Xiang T."/>
            <person name="Song Y."/>
            <person name="Huang L."/>
            <person name="Wang B."/>
            <person name="Wu P."/>
        </authorList>
    </citation>
    <scope>NUCLEOTIDE SEQUENCE [LARGE SCALE GENOMIC DNA]</scope>
    <source>
        <strain evidence="2">V1</strain>
    </source>
</reference>
<dbReference type="EMBL" id="CP042817">
    <property type="protein sequence ID" value="QEJ98755.1"/>
    <property type="molecule type" value="Genomic_DNA"/>
</dbReference>
<dbReference type="Gene3D" id="3.40.630.30">
    <property type="match status" value="1"/>
</dbReference>
<gene>
    <name evidence="3" type="ORF">FUT82_12615</name>
    <name evidence="2" type="ORF">TPHV1_160067</name>
</gene>
<protein>
    <submittedName>
        <fullName evidence="3">N-acetyltransferase</fullName>
    </submittedName>
</protein>
<dbReference type="Proteomes" id="UP000042527">
    <property type="component" value="Unassembled WGS sequence"/>
</dbReference>
<dbReference type="RefSeq" id="WP_024752335.1">
    <property type="nucleotide sequence ID" value="NZ_CDNC01000008.1"/>
</dbReference>
<evidence type="ECO:0000313" key="3">
    <source>
        <dbReference type="EMBL" id="QEJ98755.1"/>
    </source>
</evidence>
<reference evidence="4" key="1">
    <citation type="submission" date="2015-01" db="EMBL/GenBank/DDBJ databases">
        <authorList>
            <person name="Manzoor Shahid"/>
            <person name="Zubair Saima"/>
        </authorList>
    </citation>
    <scope>NUCLEOTIDE SEQUENCE [LARGE SCALE GENOMIC DNA]</scope>
    <source>
        <strain evidence="4">V1</strain>
    </source>
</reference>
<dbReference type="EMBL" id="CDNC01000008">
    <property type="protein sequence ID" value="CEM61266.1"/>
    <property type="molecule type" value="Genomic_DNA"/>
</dbReference>
<evidence type="ECO:0000259" key="1">
    <source>
        <dbReference type="PROSITE" id="PS51729"/>
    </source>
</evidence>
<evidence type="ECO:0000313" key="4">
    <source>
        <dbReference type="Proteomes" id="UP000042527"/>
    </source>
</evidence>
<sequence length="91" mass="10454">MDFIHQKNRIYATDSEGKTIAEVTFPDISEREVMIDHTFVDSSLRGQGIADKLIREVIAVATKQNKKIEPVCSYAKTWFENNPDYKNICTE</sequence>
<dbReference type="PROSITE" id="PS51729">
    <property type="entry name" value="GNAT_YJDJ"/>
    <property type="match status" value="1"/>
</dbReference>
<organism evidence="2 4">
    <name type="scientific">Treponema phagedenis</name>
    <dbReference type="NCBI Taxonomy" id="162"/>
    <lineage>
        <taxon>Bacteria</taxon>
        <taxon>Pseudomonadati</taxon>
        <taxon>Spirochaetota</taxon>
        <taxon>Spirochaetia</taxon>
        <taxon>Spirochaetales</taxon>
        <taxon>Treponemataceae</taxon>
        <taxon>Treponema</taxon>
    </lineage>
</organism>
<dbReference type="SUPFAM" id="SSF55729">
    <property type="entry name" value="Acyl-CoA N-acyltransferases (Nat)"/>
    <property type="match status" value="1"/>
</dbReference>
<feature type="domain" description="N-acetyltransferase" evidence="1">
    <location>
        <begin position="2"/>
        <end position="90"/>
    </location>
</feature>
<dbReference type="GeneID" id="57752556"/>
<dbReference type="CDD" id="cd04301">
    <property type="entry name" value="NAT_SF"/>
    <property type="match status" value="1"/>
</dbReference>
<keyword evidence="4" id="KW-1185">Reference proteome</keyword>
<name>A0A0B7GX82_TREPH</name>